<sequence>MTAIFDQFLIEVPFDQNTHSWHPKMAFVRFSNQQGEVRWRLWLGSRNLTVAANRDLGLLLTGGVAIQGGVRIDGLVDVFDKLASSAQLAESDRIRLVRELKDVTWNVPAGLKIKRIRLTGGQGNDPLPVAPEGVTEVAIVSPFLHGVFLKTIGTWGGGQTPRTLFSTQTELLRLAAQPGKPLEAFASNLLSFQKPMNDWTEEDEDETGDEVEIGAEEAPILGLHAKILAARTARKVFLWIGSPNATTRAWEGRNVEIIAEIEADLGYWEGLKDLLGRGLPCPLEQLVKEGFIEDQVRKRLEEARNSVAWSCRTATLLRDGDTFRLEVDHAPHPLDHEIALHVGMATGSLVPWMQASTMLELGTFPLALQTELVQLRLSLEGSECCWMQRFPVTPPLDANRDRAALARYLGPKAFLAWWRSLIDGGSVEGEAPAWDAPVNSQQATGSLNKDLDSLTIESMLACWARDPAAFERANMRVQDYLDLILDGSYTEQQHEMERLQELRSIWNTLTTELLEK</sequence>
<evidence type="ECO:0008006" key="3">
    <source>
        <dbReference type="Google" id="ProtNLM"/>
    </source>
</evidence>
<comment type="caution">
    <text evidence="1">The sequence shown here is derived from an EMBL/GenBank/DDBJ whole genome shotgun (WGS) entry which is preliminary data.</text>
</comment>
<dbReference type="InterPro" id="IPR059166">
    <property type="entry name" value="PLD-like_cat"/>
</dbReference>
<name>A0A841JSG4_9BACT</name>
<proteinExistence type="predicted"/>
<evidence type="ECO:0000313" key="2">
    <source>
        <dbReference type="Proteomes" id="UP000538666"/>
    </source>
</evidence>
<dbReference type="OrthoDB" id="369674at2"/>
<dbReference type="EMBL" id="JACHEK010000004">
    <property type="protein sequence ID" value="MBB6144342.1"/>
    <property type="molecule type" value="Genomic_DNA"/>
</dbReference>
<keyword evidence="2" id="KW-1185">Reference proteome</keyword>
<dbReference type="Proteomes" id="UP000538666">
    <property type="component" value="Unassembled WGS sequence"/>
</dbReference>
<dbReference type="CDD" id="cd09176">
    <property type="entry name" value="PLDc_unchar6"/>
    <property type="match status" value="1"/>
</dbReference>
<gene>
    <name evidence="1" type="ORF">HNQ77_002294</name>
</gene>
<protein>
    <recommendedName>
        <fullName evidence="3">Phospholipase D-like domain-containing protein</fullName>
    </recommendedName>
</protein>
<organism evidence="1 2">
    <name type="scientific">Silvibacterium bohemicum</name>
    <dbReference type="NCBI Taxonomy" id="1577686"/>
    <lineage>
        <taxon>Bacteria</taxon>
        <taxon>Pseudomonadati</taxon>
        <taxon>Acidobacteriota</taxon>
        <taxon>Terriglobia</taxon>
        <taxon>Terriglobales</taxon>
        <taxon>Acidobacteriaceae</taxon>
        <taxon>Silvibacterium</taxon>
    </lineage>
</organism>
<reference evidence="1 2" key="1">
    <citation type="submission" date="2020-08" db="EMBL/GenBank/DDBJ databases">
        <title>Genomic Encyclopedia of Type Strains, Phase IV (KMG-IV): sequencing the most valuable type-strain genomes for metagenomic binning, comparative biology and taxonomic classification.</title>
        <authorList>
            <person name="Goeker M."/>
        </authorList>
    </citation>
    <scope>NUCLEOTIDE SEQUENCE [LARGE SCALE GENOMIC DNA]</scope>
    <source>
        <strain evidence="1 2">DSM 103733</strain>
    </source>
</reference>
<accession>A0A841JSG4</accession>
<dbReference type="AlphaFoldDB" id="A0A841JSG4"/>
<dbReference type="RefSeq" id="WP_156185882.1">
    <property type="nucleotide sequence ID" value="NZ_JACHEK010000004.1"/>
</dbReference>
<evidence type="ECO:0000313" key="1">
    <source>
        <dbReference type="EMBL" id="MBB6144342.1"/>
    </source>
</evidence>